<sequence length="223" mass="25323">MAEPLRGAGRIRLRDRNRNEVPRGVLFLYNETRRRDVGRRLWFGVAGSRGTGKSTLATRFNVLHRDVLRSDEVVVRNSYRFTINLNTRPEVNHTGLVHVGIYIDPIPIQPGGIEALYQIASLRAVIFLFDVNRNRTLNAARAMFGVYRRDEDENMLPSLLVGNKIDIRDRPRNTVDLPRRAVSTLYGASIARSIGALEYYECSALRNIGVGPVLDKILQLILR</sequence>
<evidence type="ECO:0000313" key="1">
    <source>
        <dbReference type="EMBL" id="GBM12438.1"/>
    </source>
</evidence>
<evidence type="ECO:0000313" key="2">
    <source>
        <dbReference type="Proteomes" id="UP000499080"/>
    </source>
</evidence>
<accession>A0A4Y2D8X4</accession>
<reference evidence="1 2" key="1">
    <citation type="journal article" date="2019" name="Sci. Rep.">
        <title>Orb-weaving spider Araneus ventricosus genome elucidates the spidroin gene catalogue.</title>
        <authorList>
            <person name="Kono N."/>
            <person name="Nakamura H."/>
            <person name="Ohtoshi R."/>
            <person name="Moran D.A.P."/>
            <person name="Shinohara A."/>
            <person name="Yoshida Y."/>
            <person name="Fujiwara M."/>
            <person name="Mori M."/>
            <person name="Tomita M."/>
            <person name="Arakawa K."/>
        </authorList>
    </citation>
    <scope>NUCLEOTIDE SEQUENCE [LARGE SCALE GENOMIC DNA]</scope>
</reference>
<dbReference type="OrthoDB" id="8830751at2759"/>
<dbReference type="CDD" id="cd00882">
    <property type="entry name" value="Ras_like_GTPase"/>
    <property type="match status" value="1"/>
</dbReference>
<dbReference type="Pfam" id="PF00071">
    <property type="entry name" value="Ras"/>
    <property type="match status" value="1"/>
</dbReference>
<dbReference type="Proteomes" id="UP000499080">
    <property type="component" value="Unassembled WGS sequence"/>
</dbReference>
<dbReference type="GO" id="GO:0003924">
    <property type="term" value="F:GTPase activity"/>
    <property type="evidence" value="ECO:0007669"/>
    <property type="project" value="InterPro"/>
</dbReference>
<organism evidence="1 2">
    <name type="scientific">Araneus ventricosus</name>
    <name type="common">Orbweaver spider</name>
    <name type="synonym">Epeira ventricosa</name>
    <dbReference type="NCBI Taxonomy" id="182803"/>
    <lineage>
        <taxon>Eukaryota</taxon>
        <taxon>Metazoa</taxon>
        <taxon>Ecdysozoa</taxon>
        <taxon>Arthropoda</taxon>
        <taxon>Chelicerata</taxon>
        <taxon>Arachnida</taxon>
        <taxon>Araneae</taxon>
        <taxon>Araneomorphae</taxon>
        <taxon>Entelegynae</taxon>
        <taxon>Araneoidea</taxon>
        <taxon>Araneidae</taxon>
        <taxon>Araneus</taxon>
    </lineage>
</organism>
<gene>
    <name evidence="1" type="ORF">AVEN_55278_1</name>
</gene>
<dbReference type="SMART" id="SM00174">
    <property type="entry name" value="RHO"/>
    <property type="match status" value="1"/>
</dbReference>
<dbReference type="EMBL" id="BGPR01000314">
    <property type="protein sequence ID" value="GBM12438.1"/>
    <property type="molecule type" value="Genomic_DNA"/>
</dbReference>
<protein>
    <submittedName>
        <fullName evidence="1">Uncharacterized protein</fullName>
    </submittedName>
</protein>
<comment type="caution">
    <text evidence="1">The sequence shown here is derived from an EMBL/GenBank/DDBJ whole genome shotgun (WGS) entry which is preliminary data.</text>
</comment>
<dbReference type="SUPFAM" id="SSF52540">
    <property type="entry name" value="P-loop containing nucleoside triphosphate hydrolases"/>
    <property type="match status" value="1"/>
</dbReference>
<dbReference type="GO" id="GO:0005525">
    <property type="term" value="F:GTP binding"/>
    <property type="evidence" value="ECO:0007669"/>
    <property type="project" value="InterPro"/>
</dbReference>
<proteinExistence type="predicted"/>
<dbReference type="PRINTS" id="PR00449">
    <property type="entry name" value="RASTRNSFRMNG"/>
</dbReference>
<name>A0A4Y2D8X4_ARAVE</name>
<dbReference type="AlphaFoldDB" id="A0A4Y2D8X4"/>
<keyword evidence="2" id="KW-1185">Reference proteome</keyword>
<dbReference type="InterPro" id="IPR001806">
    <property type="entry name" value="Small_GTPase"/>
</dbReference>
<dbReference type="InterPro" id="IPR027417">
    <property type="entry name" value="P-loop_NTPase"/>
</dbReference>
<dbReference type="Gene3D" id="3.40.50.300">
    <property type="entry name" value="P-loop containing nucleotide triphosphate hydrolases"/>
    <property type="match status" value="1"/>
</dbReference>